<keyword evidence="5 10" id="KW-0997">Cell inner membrane</keyword>
<dbReference type="PIRSF" id="PIRSF002786">
    <property type="entry name" value="XcpX"/>
    <property type="match status" value="1"/>
</dbReference>
<name>A0ABV9NPQ1_9GAMM</name>
<keyword evidence="9 10" id="KW-0472">Membrane</keyword>
<dbReference type="Gene3D" id="1.10.40.60">
    <property type="entry name" value="EpsJ-like"/>
    <property type="match status" value="2"/>
</dbReference>
<dbReference type="NCBIfam" id="NF037980">
    <property type="entry name" value="T2SS_GspK"/>
    <property type="match status" value="1"/>
</dbReference>
<keyword evidence="3 10" id="KW-0813">Transport</keyword>
<evidence type="ECO:0000256" key="1">
    <source>
        <dbReference type="ARBA" id="ARBA00004533"/>
    </source>
</evidence>
<evidence type="ECO:0000256" key="5">
    <source>
        <dbReference type="ARBA" id="ARBA00022519"/>
    </source>
</evidence>
<dbReference type="InterPro" id="IPR045584">
    <property type="entry name" value="Pilin-like"/>
</dbReference>
<evidence type="ECO:0000256" key="3">
    <source>
        <dbReference type="ARBA" id="ARBA00022448"/>
    </source>
</evidence>
<dbReference type="InterPro" id="IPR005628">
    <property type="entry name" value="GspK"/>
</dbReference>
<keyword evidence="4 10" id="KW-1003">Cell membrane</keyword>
<comment type="subcellular location">
    <subcellularLocation>
        <location evidence="1 10">Cell inner membrane</location>
    </subcellularLocation>
</comment>
<dbReference type="InterPro" id="IPR038072">
    <property type="entry name" value="GspK_central_sf"/>
</dbReference>
<dbReference type="RefSeq" id="WP_377005642.1">
    <property type="nucleotide sequence ID" value="NZ_JBHSGG010000048.1"/>
</dbReference>
<evidence type="ECO:0000313" key="13">
    <source>
        <dbReference type="Proteomes" id="UP001595892"/>
    </source>
</evidence>
<evidence type="ECO:0000256" key="10">
    <source>
        <dbReference type="PIRNR" id="PIRNR002786"/>
    </source>
</evidence>
<dbReference type="SUPFAM" id="SSF54523">
    <property type="entry name" value="Pili subunits"/>
    <property type="match status" value="1"/>
</dbReference>
<keyword evidence="6" id="KW-0812">Transmembrane</keyword>
<gene>
    <name evidence="12" type="primary">gspK</name>
    <name evidence="12" type="ORF">ACFO3Q_15700</name>
</gene>
<protein>
    <recommendedName>
        <fullName evidence="10">Type II secretion system protein K</fullName>
    </recommendedName>
</protein>
<evidence type="ECO:0000256" key="2">
    <source>
        <dbReference type="ARBA" id="ARBA00007246"/>
    </source>
</evidence>
<feature type="domain" description="T2SS protein K first SAM-like" evidence="11">
    <location>
        <begin position="95"/>
        <end position="189"/>
    </location>
</feature>
<evidence type="ECO:0000256" key="4">
    <source>
        <dbReference type="ARBA" id="ARBA00022475"/>
    </source>
</evidence>
<dbReference type="EMBL" id="JBHSGG010000048">
    <property type="protein sequence ID" value="MFC4729614.1"/>
    <property type="molecule type" value="Genomic_DNA"/>
</dbReference>
<evidence type="ECO:0000256" key="9">
    <source>
        <dbReference type="ARBA" id="ARBA00023136"/>
    </source>
</evidence>
<dbReference type="Pfam" id="PF21687">
    <property type="entry name" value="T2SSK_1st"/>
    <property type="match status" value="1"/>
</dbReference>
<evidence type="ECO:0000256" key="7">
    <source>
        <dbReference type="ARBA" id="ARBA00022927"/>
    </source>
</evidence>
<comment type="similarity">
    <text evidence="2 10">Belongs to the GSP K family.</text>
</comment>
<evidence type="ECO:0000313" key="12">
    <source>
        <dbReference type="EMBL" id="MFC4729614.1"/>
    </source>
</evidence>
<keyword evidence="13" id="KW-1185">Reference proteome</keyword>
<evidence type="ECO:0000256" key="6">
    <source>
        <dbReference type="ARBA" id="ARBA00022692"/>
    </source>
</evidence>
<dbReference type="SUPFAM" id="SSF158544">
    <property type="entry name" value="GspK insert domain-like"/>
    <property type="match status" value="1"/>
</dbReference>
<dbReference type="Proteomes" id="UP001595892">
    <property type="component" value="Unassembled WGS sequence"/>
</dbReference>
<sequence>MRRQRGVALLLAVLAVALAALLAAALLDQSERSSSRARERLRAEQAWQLHLGLEAWAGEALRQAVRADLLRSAQALPPVDVPGARIQGRLRDAAGCFNLNTLAPGGLADAAAVARFERLLARLGLDPAIAGDAADFIDADGAGGGEDAAYVGLRTPGRALAHASELRPLRGLAGDAWQRLAPFVCALPAGQGTNLNSAPPELWALLDARLAQPALAARLAVEGEGGYRDMDALRAALAREGIEGADLGGIALRSEYFLAESEIDADGIVVVHSSLLRLRDGRVHVLARARGLQ</sequence>
<reference evidence="13" key="1">
    <citation type="journal article" date="2019" name="Int. J. Syst. Evol. Microbiol.">
        <title>The Global Catalogue of Microorganisms (GCM) 10K type strain sequencing project: providing services to taxonomists for standard genome sequencing and annotation.</title>
        <authorList>
            <consortium name="The Broad Institute Genomics Platform"/>
            <consortium name="The Broad Institute Genome Sequencing Center for Infectious Disease"/>
            <person name="Wu L."/>
            <person name="Ma J."/>
        </authorList>
    </citation>
    <scope>NUCLEOTIDE SEQUENCE [LARGE SCALE GENOMIC DNA]</scope>
    <source>
        <strain evidence="13">CGMCC 1.13574</strain>
    </source>
</reference>
<accession>A0ABV9NPQ1</accession>
<evidence type="ECO:0000256" key="8">
    <source>
        <dbReference type="ARBA" id="ARBA00022989"/>
    </source>
</evidence>
<comment type="caution">
    <text evidence="12">The sequence shown here is derived from an EMBL/GenBank/DDBJ whole genome shotgun (WGS) entry which is preliminary data.</text>
</comment>
<keyword evidence="7" id="KW-0653">Protein transport</keyword>
<evidence type="ECO:0000259" key="11">
    <source>
        <dbReference type="Pfam" id="PF21687"/>
    </source>
</evidence>
<dbReference type="PANTHER" id="PTHR38831">
    <property type="entry name" value="TYPE II SECRETION SYSTEM PROTEIN K"/>
    <property type="match status" value="1"/>
</dbReference>
<organism evidence="12 13">
    <name type="scientific">Coralloluteibacterium thermophilum</name>
    <dbReference type="NCBI Taxonomy" id="2707049"/>
    <lineage>
        <taxon>Bacteria</taxon>
        <taxon>Pseudomonadati</taxon>
        <taxon>Pseudomonadota</taxon>
        <taxon>Gammaproteobacteria</taxon>
        <taxon>Lysobacterales</taxon>
        <taxon>Lysobacteraceae</taxon>
        <taxon>Coralloluteibacterium</taxon>
    </lineage>
</organism>
<keyword evidence="8" id="KW-1133">Transmembrane helix</keyword>
<dbReference type="InterPro" id="IPR049031">
    <property type="entry name" value="T2SSK_SAM-like_1st"/>
</dbReference>
<proteinExistence type="inferred from homology"/>
<dbReference type="PANTHER" id="PTHR38831:SF1">
    <property type="entry name" value="TYPE II SECRETION SYSTEM PROTEIN K-RELATED"/>
    <property type="match status" value="1"/>
</dbReference>
<dbReference type="Gene3D" id="3.30.1300.30">
    <property type="entry name" value="GSPII I/J protein-like"/>
    <property type="match status" value="1"/>
</dbReference>